<evidence type="ECO:0000313" key="3">
    <source>
        <dbReference type="EMBL" id="SFD71763.1"/>
    </source>
</evidence>
<dbReference type="GO" id="GO:0016151">
    <property type="term" value="F:nickel cation binding"/>
    <property type="evidence" value="ECO:0007669"/>
    <property type="project" value="UniProtKB-UniRule"/>
</dbReference>
<keyword evidence="4" id="KW-1185">Reference proteome</keyword>
<evidence type="ECO:0000256" key="2">
    <source>
        <dbReference type="HAMAP-Rule" id="MF_01384"/>
    </source>
</evidence>
<dbReference type="GO" id="GO:0005737">
    <property type="term" value="C:cytoplasm"/>
    <property type="evidence" value="ECO:0007669"/>
    <property type="project" value="UniProtKB-SubCell"/>
</dbReference>
<reference evidence="4" key="1">
    <citation type="submission" date="2016-10" db="EMBL/GenBank/DDBJ databases">
        <authorList>
            <person name="Varghese N."/>
            <person name="Submissions S."/>
        </authorList>
    </citation>
    <scope>NUCLEOTIDE SEQUENCE [LARGE SCALE GENOMIC DNA]</scope>
    <source>
        <strain evidence="4">DSM 45004</strain>
    </source>
</reference>
<dbReference type="Proteomes" id="UP000198716">
    <property type="component" value="Unassembled WGS sequence"/>
</dbReference>
<dbReference type="AlphaFoldDB" id="A0A1I1USI3"/>
<dbReference type="InterPro" id="IPR002669">
    <property type="entry name" value="UreD"/>
</dbReference>
<evidence type="ECO:0000256" key="1">
    <source>
        <dbReference type="ARBA" id="ARBA00023186"/>
    </source>
</evidence>
<dbReference type="Pfam" id="PF01774">
    <property type="entry name" value="UreD"/>
    <property type="match status" value="1"/>
</dbReference>
<sequence length="255" mass="26474">MKSVASLTVELDGAGNTVVRQLRSMAPLTLVPRRRGTPATGGAVVHLVGSATSPLGGDDLTLRVRVGAGARLLLRGIAASLALPGHGPGGSRGSISVDVEEGGTVEYLPEPTVVTSRAEHRADLSVRLADSARACFRETLVLGRTGETPGGLVTSTSLERAGRPLLRHTFEPGRQRLRASHAHLGGARVLANEVVVWDRDPEPRSEVDWALQPLAGGGSLTTVLTADTVTARRRLAEARAVHPAGDDLTPVGTAG</sequence>
<dbReference type="EMBL" id="FOMZ01000002">
    <property type="protein sequence ID" value="SFD71763.1"/>
    <property type="molecule type" value="Genomic_DNA"/>
</dbReference>
<gene>
    <name evidence="2" type="primary">ureD</name>
    <name evidence="3" type="ORF">SAMN04487819_102282</name>
</gene>
<comment type="function">
    <text evidence="2">Required for maturation of urease via the functional incorporation of the urease nickel metallocenter.</text>
</comment>
<comment type="subunit">
    <text evidence="2">UreD, UreF and UreG form a complex that acts as a GTP-hydrolysis-dependent molecular chaperone, activating the urease apoprotein by helping to assemble the nickel containing metallocenter of UreC. The UreE protein probably delivers the nickel.</text>
</comment>
<comment type="similarity">
    <text evidence="2">Belongs to the UreD family.</text>
</comment>
<organism evidence="3 4">
    <name type="scientific">Actinopolyspora alba</name>
    <dbReference type="NCBI Taxonomy" id="673379"/>
    <lineage>
        <taxon>Bacteria</taxon>
        <taxon>Bacillati</taxon>
        <taxon>Actinomycetota</taxon>
        <taxon>Actinomycetes</taxon>
        <taxon>Actinopolysporales</taxon>
        <taxon>Actinopolysporaceae</taxon>
        <taxon>Actinopolyspora</taxon>
        <taxon>Actinopolyspora alba group</taxon>
    </lineage>
</organism>
<accession>A0A1I1USI3</accession>
<keyword evidence="2" id="KW-0996">Nickel insertion</keyword>
<proteinExistence type="inferred from homology"/>
<keyword evidence="1 2" id="KW-0143">Chaperone</keyword>
<dbReference type="RefSeq" id="WP_092923984.1">
    <property type="nucleotide sequence ID" value="NZ_FOMZ01000002.1"/>
</dbReference>
<name>A0A1I1USI3_9ACTN</name>
<comment type="subcellular location">
    <subcellularLocation>
        <location evidence="2">Cytoplasm</location>
    </subcellularLocation>
</comment>
<dbReference type="HAMAP" id="MF_01384">
    <property type="entry name" value="UreD"/>
    <property type="match status" value="1"/>
</dbReference>
<keyword evidence="2" id="KW-0963">Cytoplasm</keyword>
<protein>
    <recommendedName>
        <fullName evidence="2">Urease accessory protein UreD</fullName>
    </recommendedName>
</protein>
<evidence type="ECO:0000313" key="4">
    <source>
        <dbReference type="Proteomes" id="UP000198716"/>
    </source>
</evidence>